<dbReference type="EMBL" id="JAQIZT010000019">
    <property type="protein sequence ID" value="KAJ6951693.1"/>
    <property type="molecule type" value="Genomic_DNA"/>
</dbReference>
<keyword evidence="2" id="KW-1185">Reference proteome</keyword>
<evidence type="ECO:0000313" key="2">
    <source>
        <dbReference type="Proteomes" id="UP001164929"/>
    </source>
</evidence>
<evidence type="ECO:0000313" key="1">
    <source>
        <dbReference type="EMBL" id="KAJ6951693.1"/>
    </source>
</evidence>
<name>A0AAD6L7P8_9ROSI</name>
<sequence length="64" mass="7305">MLYIYIYIYIYIYDPINQLLSPSSNRVGFERNEVSEGGECRALSAIVTVGRPSMESDPVWMALL</sequence>
<comment type="caution">
    <text evidence="1">The sequence shown here is derived from an EMBL/GenBank/DDBJ whole genome shotgun (WGS) entry which is preliminary data.</text>
</comment>
<accession>A0AAD6L7P8</accession>
<gene>
    <name evidence="1" type="ORF">NC653_040981</name>
</gene>
<dbReference type="Proteomes" id="UP001164929">
    <property type="component" value="Chromosome 19"/>
</dbReference>
<reference evidence="1" key="1">
    <citation type="journal article" date="2023" name="Mol. Ecol. Resour.">
        <title>Chromosome-level genome assembly of a triploid poplar Populus alba 'Berolinensis'.</title>
        <authorList>
            <person name="Chen S."/>
            <person name="Yu Y."/>
            <person name="Wang X."/>
            <person name="Wang S."/>
            <person name="Zhang T."/>
            <person name="Zhou Y."/>
            <person name="He R."/>
            <person name="Meng N."/>
            <person name="Wang Y."/>
            <person name="Liu W."/>
            <person name="Liu Z."/>
            <person name="Liu J."/>
            <person name="Guo Q."/>
            <person name="Huang H."/>
            <person name="Sederoff R.R."/>
            <person name="Wang G."/>
            <person name="Qu G."/>
            <person name="Chen S."/>
        </authorList>
    </citation>
    <scope>NUCLEOTIDE SEQUENCE</scope>
    <source>
        <strain evidence="1">SC-2020</strain>
    </source>
</reference>
<proteinExistence type="predicted"/>
<dbReference type="AlphaFoldDB" id="A0AAD6L7P8"/>
<organism evidence="1 2">
    <name type="scientific">Populus alba x Populus x berolinensis</name>
    <dbReference type="NCBI Taxonomy" id="444605"/>
    <lineage>
        <taxon>Eukaryota</taxon>
        <taxon>Viridiplantae</taxon>
        <taxon>Streptophyta</taxon>
        <taxon>Embryophyta</taxon>
        <taxon>Tracheophyta</taxon>
        <taxon>Spermatophyta</taxon>
        <taxon>Magnoliopsida</taxon>
        <taxon>eudicotyledons</taxon>
        <taxon>Gunneridae</taxon>
        <taxon>Pentapetalae</taxon>
        <taxon>rosids</taxon>
        <taxon>fabids</taxon>
        <taxon>Malpighiales</taxon>
        <taxon>Salicaceae</taxon>
        <taxon>Saliceae</taxon>
        <taxon>Populus</taxon>
    </lineage>
</organism>
<protein>
    <submittedName>
        <fullName evidence="1">Uncharacterized protein</fullName>
    </submittedName>
</protein>